<evidence type="ECO:0000313" key="2">
    <source>
        <dbReference type="Proteomes" id="UP001375228"/>
    </source>
</evidence>
<evidence type="ECO:0008006" key="3">
    <source>
        <dbReference type="Google" id="ProtNLM"/>
    </source>
</evidence>
<reference evidence="1 2" key="1">
    <citation type="submission" date="2024-03" db="EMBL/GenBank/DDBJ databases">
        <title>Pseudomonas juntendi.</title>
        <authorList>
            <person name="Liu Y."/>
        </authorList>
    </citation>
    <scope>NUCLEOTIDE SEQUENCE [LARGE SCALE GENOMIC DNA]</scope>
    <source>
        <strain evidence="1 2">L4046hy</strain>
    </source>
</reference>
<dbReference type="Gene3D" id="3.40.630.30">
    <property type="match status" value="1"/>
</dbReference>
<dbReference type="InterPro" id="IPR016181">
    <property type="entry name" value="Acyl_CoA_acyltransferase"/>
</dbReference>
<organism evidence="1 2">
    <name type="scientific">Pseudomonas juntendi</name>
    <dbReference type="NCBI Taxonomy" id="2666183"/>
    <lineage>
        <taxon>Bacteria</taxon>
        <taxon>Pseudomonadati</taxon>
        <taxon>Pseudomonadota</taxon>
        <taxon>Gammaproteobacteria</taxon>
        <taxon>Pseudomonadales</taxon>
        <taxon>Pseudomonadaceae</taxon>
        <taxon>Pseudomonas</taxon>
    </lineage>
</organism>
<dbReference type="EMBL" id="CP146691">
    <property type="protein sequence ID" value="WWY22661.1"/>
    <property type="molecule type" value="Genomic_DNA"/>
</dbReference>
<protein>
    <recommendedName>
        <fullName evidence="3">N-acetyltransferase domain-containing protein</fullName>
    </recommendedName>
</protein>
<accession>A0ABZ2JHC3</accession>
<dbReference type="Proteomes" id="UP001375228">
    <property type="component" value="Chromosome"/>
</dbReference>
<dbReference type="RefSeq" id="WP_338725036.1">
    <property type="nucleotide sequence ID" value="NZ_CP146690.1"/>
</dbReference>
<gene>
    <name evidence="1" type="ORF">V9385_08720</name>
</gene>
<sequence>MNIEKPELTAHEDEWRAYAKHGQDRLISELIPHLMKNFDYSKRRVKKVLHSGFGSTVKAEAKKYDLYFRLFPNPKTIWPRETLVIARINFKAQRKGHGRKLLIMLADLSAEIGYDKIAIETTTSEASENFAERFGFQRINKGNDWISSVTEVREALEQAA</sequence>
<name>A0ABZ2JHC3_9PSED</name>
<evidence type="ECO:0000313" key="1">
    <source>
        <dbReference type="EMBL" id="WWY22661.1"/>
    </source>
</evidence>
<keyword evidence="2" id="KW-1185">Reference proteome</keyword>
<proteinExistence type="predicted"/>
<dbReference type="SUPFAM" id="SSF55729">
    <property type="entry name" value="Acyl-CoA N-acyltransferases (Nat)"/>
    <property type="match status" value="1"/>
</dbReference>